<dbReference type="SUPFAM" id="SSF46589">
    <property type="entry name" value="tRNA-binding arm"/>
    <property type="match status" value="1"/>
</dbReference>
<dbReference type="AlphaFoldDB" id="E1NU86"/>
<dbReference type="Proteomes" id="UP000003648">
    <property type="component" value="Unassembled WGS sequence"/>
</dbReference>
<dbReference type="GO" id="GO:0000166">
    <property type="term" value="F:nucleotide binding"/>
    <property type="evidence" value="ECO:0007669"/>
    <property type="project" value="InterPro"/>
</dbReference>
<organism evidence="3 4">
    <name type="scientific">Lactobacillus iners LactinV 01V1-a</name>
    <dbReference type="NCBI Taxonomy" id="879297"/>
    <lineage>
        <taxon>Bacteria</taxon>
        <taxon>Bacillati</taxon>
        <taxon>Bacillota</taxon>
        <taxon>Bacilli</taxon>
        <taxon>Lactobacillales</taxon>
        <taxon>Lactobacillaceae</taxon>
        <taxon>Lactobacillus</taxon>
    </lineage>
</organism>
<dbReference type="InterPro" id="IPR015866">
    <property type="entry name" value="Ser-tRNA-synth_1_N"/>
</dbReference>
<proteinExistence type="predicted"/>
<reference evidence="3 4" key="1">
    <citation type="submission" date="2010-09" db="EMBL/GenBank/DDBJ databases">
        <authorList>
            <person name="Durkin A.S."/>
            <person name="Madupu R."/>
            <person name="Torralba M."/>
            <person name="Gillis M."/>
            <person name="Methe B."/>
            <person name="Sutton G."/>
            <person name="Nelson K.E."/>
        </authorList>
    </citation>
    <scope>NUCLEOTIDE SEQUENCE [LARGE SCALE GENOMIC DNA]</scope>
    <source>
        <strain evidence="3 4">LactinV 01V1-a</strain>
    </source>
</reference>
<evidence type="ECO:0000313" key="3">
    <source>
        <dbReference type="EMBL" id="EFO70319.1"/>
    </source>
</evidence>
<dbReference type="EMBL" id="AEHQ01000071">
    <property type="protein sequence ID" value="EFO70319.1"/>
    <property type="molecule type" value="Genomic_DNA"/>
</dbReference>
<dbReference type="Pfam" id="PF02403">
    <property type="entry name" value="Seryl_tRNA_N"/>
    <property type="match status" value="1"/>
</dbReference>
<name>E1NU86_9LACO</name>
<keyword evidence="1" id="KW-0963">Cytoplasm</keyword>
<comment type="caution">
    <text evidence="3">The sequence shown here is derived from an EMBL/GenBank/DDBJ whole genome shotgun (WGS) entry which is preliminary data.</text>
</comment>
<accession>E1NU86</accession>
<sequence length="65" mass="7544">MLDIKVIRENLDWAKKKLATRGIKPEELDELVAIDVKRREVLTKTETLKNKRNEVSAQIAQAKEK</sequence>
<protein>
    <submittedName>
        <fullName evidence="3">Serine--tRNA ligase domain protein</fullName>
    </submittedName>
</protein>
<evidence type="ECO:0000259" key="2">
    <source>
        <dbReference type="Pfam" id="PF02403"/>
    </source>
</evidence>
<dbReference type="InterPro" id="IPR042103">
    <property type="entry name" value="SerRS_1_N_sf"/>
</dbReference>
<dbReference type="GO" id="GO:0016874">
    <property type="term" value="F:ligase activity"/>
    <property type="evidence" value="ECO:0007669"/>
    <property type="project" value="UniProtKB-KW"/>
</dbReference>
<evidence type="ECO:0000256" key="1">
    <source>
        <dbReference type="ARBA" id="ARBA00022490"/>
    </source>
</evidence>
<gene>
    <name evidence="3" type="ORF">HMPREF9211_0474</name>
</gene>
<dbReference type="InterPro" id="IPR010978">
    <property type="entry name" value="tRNA-bd_arm"/>
</dbReference>
<dbReference type="Gene3D" id="1.10.287.40">
    <property type="entry name" value="Serine-tRNA synthetase, tRNA binding domain"/>
    <property type="match status" value="1"/>
</dbReference>
<keyword evidence="3" id="KW-0436">Ligase</keyword>
<evidence type="ECO:0000313" key="4">
    <source>
        <dbReference type="Proteomes" id="UP000003648"/>
    </source>
</evidence>
<feature type="domain" description="Serine-tRNA synthetase type1 N-terminal" evidence="2">
    <location>
        <begin position="1"/>
        <end position="65"/>
    </location>
</feature>